<keyword evidence="1" id="KW-0732">Signal</keyword>
<feature type="signal peptide" evidence="1">
    <location>
        <begin position="1"/>
        <end position="21"/>
    </location>
</feature>
<comment type="caution">
    <text evidence="2">The sequence shown here is derived from an EMBL/GenBank/DDBJ whole genome shotgun (WGS) entry which is preliminary data.</text>
</comment>
<dbReference type="Proteomes" id="UP001234178">
    <property type="component" value="Unassembled WGS sequence"/>
</dbReference>
<name>A0ABR0B288_9CRUS</name>
<protein>
    <submittedName>
        <fullName evidence="2">Uncharacterized protein</fullName>
    </submittedName>
</protein>
<gene>
    <name evidence="2" type="ORF">OUZ56_027895</name>
</gene>
<reference evidence="2 3" key="1">
    <citation type="journal article" date="2023" name="Nucleic Acids Res.">
        <title>The hologenome of Daphnia magna reveals possible DNA methylation and microbiome-mediated evolution of the host genome.</title>
        <authorList>
            <person name="Chaturvedi A."/>
            <person name="Li X."/>
            <person name="Dhandapani V."/>
            <person name="Marshall H."/>
            <person name="Kissane S."/>
            <person name="Cuenca-Cambronero M."/>
            <person name="Asole G."/>
            <person name="Calvet F."/>
            <person name="Ruiz-Romero M."/>
            <person name="Marangio P."/>
            <person name="Guigo R."/>
            <person name="Rago D."/>
            <person name="Mirbahai L."/>
            <person name="Eastwood N."/>
            <person name="Colbourne J.K."/>
            <person name="Zhou J."/>
            <person name="Mallon E."/>
            <person name="Orsini L."/>
        </authorList>
    </citation>
    <scope>NUCLEOTIDE SEQUENCE [LARGE SCALE GENOMIC DNA]</scope>
    <source>
        <strain evidence="2">LRV0_1</strain>
    </source>
</reference>
<accession>A0ABR0B288</accession>
<proteinExistence type="predicted"/>
<evidence type="ECO:0000313" key="2">
    <source>
        <dbReference type="EMBL" id="KAK4035813.1"/>
    </source>
</evidence>
<dbReference type="EMBL" id="JAOYFB010000040">
    <property type="protein sequence ID" value="KAK4035813.1"/>
    <property type="molecule type" value="Genomic_DNA"/>
</dbReference>
<keyword evidence="3" id="KW-1185">Reference proteome</keyword>
<evidence type="ECO:0000313" key="3">
    <source>
        <dbReference type="Proteomes" id="UP001234178"/>
    </source>
</evidence>
<organism evidence="2 3">
    <name type="scientific">Daphnia magna</name>
    <dbReference type="NCBI Taxonomy" id="35525"/>
    <lineage>
        <taxon>Eukaryota</taxon>
        <taxon>Metazoa</taxon>
        <taxon>Ecdysozoa</taxon>
        <taxon>Arthropoda</taxon>
        <taxon>Crustacea</taxon>
        <taxon>Branchiopoda</taxon>
        <taxon>Diplostraca</taxon>
        <taxon>Cladocera</taxon>
        <taxon>Anomopoda</taxon>
        <taxon>Daphniidae</taxon>
        <taxon>Daphnia</taxon>
    </lineage>
</organism>
<evidence type="ECO:0000256" key="1">
    <source>
        <dbReference type="SAM" id="SignalP"/>
    </source>
</evidence>
<feature type="chain" id="PRO_5046340826" evidence="1">
    <location>
        <begin position="22"/>
        <end position="90"/>
    </location>
</feature>
<sequence>MENGAYVVLLLSFFFVFKTSGDDRDKRSHGYTRLFNQHLGSGDMAFALYRRNFFKNGSTPSDLQTEIYIHSTYTIQNDSRHRRCQSGSNE</sequence>